<dbReference type="InterPro" id="IPR010982">
    <property type="entry name" value="Lambda_DNA-bd_dom_sf"/>
</dbReference>
<accession>A0ABU8D9D6</accession>
<protein>
    <submittedName>
        <fullName evidence="6">Helix-turn-helix transcriptional regulator</fullName>
    </submittedName>
</protein>
<keyword evidence="4" id="KW-0804">Transcription</keyword>
<dbReference type="InterPro" id="IPR038722">
    <property type="entry name" value="Ner_HTH_dom"/>
</dbReference>
<keyword evidence="2" id="KW-0805">Transcription regulation</keyword>
<organism evidence="6 7">
    <name type="scientific">Erwinia aphidicola</name>
    <dbReference type="NCBI Taxonomy" id="68334"/>
    <lineage>
        <taxon>Bacteria</taxon>
        <taxon>Pseudomonadati</taxon>
        <taxon>Pseudomonadota</taxon>
        <taxon>Gammaproteobacteria</taxon>
        <taxon>Enterobacterales</taxon>
        <taxon>Erwiniaceae</taxon>
        <taxon>Erwinia</taxon>
    </lineage>
</organism>
<evidence type="ECO:0000313" key="6">
    <source>
        <dbReference type="EMBL" id="MEI2680070.1"/>
    </source>
</evidence>
<evidence type="ECO:0000259" key="5">
    <source>
        <dbReference type="Pfam" id="PF13693"/>
    </source>
</evidence>
<dbReference type="RefSeq" id="WP_048917069.1">
    <property type="nucleotide sequence ID" value="NZ_CP142210.1"/>
</dbReference>
<name>A0ABU8D9D6_ERWAP</name>
<dbReference type="EMBL" id="JBANEI010000001">
    <property type="protein sequence ID" value="MEI2680070.1"/>
    <property type="molecule type" value="Genomic_DNA"/>
</dbReference>
<keyword evidence="3" id="KW-0238">DNA-binding</keyword>
<evidence type="ECO:0000256" key="2">
    <source>
        <dbReference type="ARBA" id="ARBA00023015"/>
    </source>
</evidence>
<keyword evidence="7" id="KW-1185">Reference proteome</keyword>
<evidence type="ECO:0000256" key="1">
    <source>
        <dbReference type="ARBA" id="ARBA00006157"/>
    </source>
</evidence>
<proteinExistence type="inferred from homology"/>
<dbReference type="Gene3D" id="1.10.260.40">
    <property type="entry name" value="lambda repressor-like DNA-binding domains"/>
    <property type="match status" value="1"/>
</dbReference>
<evidence type="ECO:0000256" key="4">
    <source>
        <dbReference type="ARBA" id="ARBA00023163"/>
    </source>
</evidence>
<dbReference type="Proteomes" id="UP001306592">
    <property type="component" value="Unassembled WGS sequence"/>
</dbReference>
<comment type="similarity">
    <text evidence="1">Belongs to the ner transcriptional regulatory family.</text>
</comment>
<dbReference type="SUPFAM" id="SSF47413">
    <property type="entry name" value="lambda repressor-like DNA-binding domains"/>
    <property type="match status" value="1"/>
</dbReference>
<dbReference type="Pfam" id="PF13693">
    <property type="entry name" value="HTH_35"/>
    <property type="match status" value="1"/>
</dbReference>
<evidence type="ECO:0000256" key="3">
    <source>
        <dbReference type="ARBA" id="ARBA00023125"/>
    </source>
</evidence>
<gene>
    <name evidence="6" type="ORF">V8N49_00085</name>
</gene>
<feature type="domain" description="Ner winged helix-turn-helix DNA-binding" evidence="5">
    <location>
        <begin position="18"/>
        <end position="87"/>
    </location>
</feature>
<reference evidence="6 7" key="1">
    <citation type="submission" date="2024-02" db="EMBL/GenBank/DDBJ databases">
        <title>First report Erwinia aphidicola in onion in Chile.</title>
        <authorList>
            <person name="Valenzuela M."/>
            <person name="Pena M."/>
            <person name="Dutta B."/>
        </authorList>
    </citation>
    <scope>NUCLEOTIDE SEQUENCE [LARGE SCALE GENOMIC DNA]</scope>
    <source>
        <strain evidence="6 7">QCJ3A</strain>
    </source>
</reference>
<comment type="caution">
    <text evidence="6">The sequence shown here is derived from an EMBL/GenBank/DDBJ whole genome shotgun (WGS) entry which is preliminary data.</text>
</comment>
<sequence length="98" mass="11097">MTTTRPSIAARAKPLNEDWHREEIKCAIRLKGYSIASLSRAYGLAGGTLANALTRPWPKGEKIIALTLGIKPEVIWPTRYEMRRKAKVKMQKRYDGEA</sequence>
<evidence type="ECO:0000313" key="7">
    <source>
        <dbReference type="Proteomes" id="UP001306592"/>
    </source>
</evidence>